<protein>
    <recommendedName>
        <fullName evidence="2">UDENN domain-containing protein</fullName>
    </recommendedName>
</protein>
<dbReference type="OrthoDB" id="75250at2759"/>
<dbReference type="Proteomes" id="UP000039865">
    <property type="component" value="Unassembled WGS sequence"/>
</dbReference>
<dbReference type="PANTHER" id="PTHR12296:SF21">
    <property type="entry name" value="DENN DOMAIN-CONTAINING PROTEIN 3"/>
    <property type="match status" value="1"/>
</dbReference>
<dbReference type="Pfam" id="PF02141">
    <property type="entry name" value="DENN"/>
    <property type="match status" value="1"/>
</dbReference>
<feature type="compositionally biased region" description="Basic and acidic residues" evidence="1">
    <location>
        <begin position="207"/>
        <end position="225"/>
    </location>
</feature>
<feature type="domain" description="UDENN" evidence="2">
    <location>
        <begin position="47"/>
        <end position="636"/>
    </location>
</feature>
<dbReference type="InParanoid" id="A0A078AR11"/>
<sequence length="1158" mass="136504">MFMDQVQLERELMEEKFYNNLEESDTLVDYFCVIGLDQQRIAQLIHEKLPKEQIAIELSNMKPQLISKFPPKDKKSFKIDENVESELPNFAFPQGYRIIDRHDQPKQHQIACMFDGGLQKIFAQFFIFYEELDEYRLAHESYMSHFNERQGIDSQHQIRQGLSIFQDRETTAMTSITQLSRESNVETVENARNTGIFNDIPIIRERRPSDDRYEEEKKSHIESQKHHNSTSPTIRQDHLQPSQNGSNRGIHHQHTSPISQNHTFHEPWNQSQITSIAQHSHTPSMNQSSTDILNSSVNISRALNQGQSIFQSRQTRQSVPAKSHKIYIPKAICLLSRYPFYDYFSEILDDLYNASKHHVIDCPAPPRGLARVKYEKYSKQGKFLELTQPPINELPFVNRSFFDILFKTLPPELIITIFTHILVERPVNCCLLISIQILVVAQCQPWPYIIGILENDLEEALQMLNENNDKSKPLIIQISQMKVTQNSLNNEQIQQFKPTNTVLEDGGAQRNHVKAKNVLTAQLPQKPYNSLLQKVKTALKSENQNQMLSQNAINNIRNAFYQTLLELFAYYKEFVQRDQDGEIQFDIKRFIQFSNKQYKEFYLSFFQIITEKVDRLSNQLFMNFISQQSVNNYNNIQCSVMHFNESIQKLQDGETIAPFRRSLPFLVDKTQDIKETHIAPPVQFSKFSIQELKDSYLMNPDLPQLYPLEINLDEESNSGFRYLIFPILNQRLYESPKVFRIECLAANLERQLQTNWRTESRPQYKSLFQRQKINIPQVSKFEGTYVHITWIYVWCATLWMQDDREKFFRLMQVLQVVAKLKADFIQRPQLDLFFLLIETSFQYGNMKMTQKIYETLQKYDLKPDARIQQRYFQHLKITQKRQEKQAKISPKKTNNISTNNITFRKSDIVFGSKKESIINDRNQKLNQKDQQFLNPNSRFYRQVKYQQQFRQRTFKTKEDVNILFDEVKLKLQEQCNNCSGQLLAAQLRKAIEKQHMLSQRNGKPQVAALCTYCGREIETPQLKVTIGKRIRNIKGSFKEENTVFYNAAQVHRWFEILFIEADSMKIDMCKMRQENKNLFWNIIYYFNDYSLPFDFILPYEDTSEFDLDYEQLKNTAQLVKVLQVKNDIEEVLEDEKENDEEGAMTLGGNGMVHVGRFH</sequence>
<keyword evidence="4" id="KW-1185">Reference proteome</keyword>
<dbReference type="InterPro" id="IPR051696">
    <property type="entry name" value="DENN_Domain_GEFs"/>
</dbReference>
<dbReference type="AlphaFoldDB" id="A0A078AR11"/>
<feature type="region of interest" description="Disordered" evidence="1">
    <location>
        <begin position="207"/>
        <end position="264"/>
    </location>
</feature>
<reference evidence="3 4" key="1">
    <citation type="submission" date="2014-06" db="EMBL/GenBank/DDBJ databases">
        <authorList>
            <person name="Swart Estienne"/>
        </authorList>
    </citation>
    <scope>NUCLEOTIDE SEQUENCE [LARGE SCALE GENOMIC DNA]</scope>
    <source>
        <strain evidence="3 4">130c</strain>
    </source>
</reference>
<dbReference type="PANTHER" id="PTHR12296">
    <property type="entry name" value="DENN DOMAIN-CONTAINING PROTEIN 4"/>
    <property type="match status" value="1"/>
</dbReference>
<feature type="compositionally biased region" description="Polar residues" evidence="1">
    <location>
        <begin position="255"/>
        <end position="264"/>
    </location>
</feature>
<dbReference type="PROSITE" id="PS50211">
    <property type="entry name" value="DENN"/>
    <property type="match status" value="1"/>
</dbReference>
<dbReference type="GO" id="GO:0032483">
    <property type="term" value="P:regulation of Rab protein signal transduction"/>
    <property type="evidence" value="ECO:0007669"/>
    <property type="project" value="TreeGrafter"/>
</dbReference>
<proteinExistence type="predicted"/>
<organism evidence="3 4">
    <name type="scientific">Stylonychia lemnae</name>
    <name type="common">Ciliate</name>
    <dbReference type="NCBI Taxonomy" id="5949"/>
    <lineage>
        <taxon>Eukaryota</taxon>
        <taxon>Sar</taxon>
        <taxon>Alveolata</taxon>
        <taxon>Ciliophora</taxon>
        <taxon>Intramacronucleata</taxon>
        <taxon>Spirotrichea</taxon>
        <taxon>Stichotrichia</taxon>
        <taxon>Sporadotrichida</taxon>
        <taxon>Oxytrichidae</taxon>
        <taxon>Stylonychinae</taxon>
        <taxon>Stylonychia</taxon>
    </lineage>
</organism>
<name>A0A078AR11_STYLE</name>
<dbReference type="EMBL" id="CCKQ01012748">
    <property type="protein sequence ID" value="CDW84381.1"/>
    <property type="molecule type" value="Genomic_DNA"/>
</dbReference>
<dbReference type="InterPro" id="IPR001194">
    <property type="entry name" value="cDENN_dom"/>
</dbReference>
<dbReference type="InterPro" id="IPR037516">
    <property type="entry name" value="Tripartite_DENN"/>
</dbReference>
<evidence type="ECO:0000313" key="3">
    <source>
        <dbReference type="EMBL" id="CDW84381.1"/>
    </source>
</evidence>
<dbReference type="SMART" id="SM00799">
    <property type="entry name" value="DENN"/>
    <property type="match status" value="1"/>
</dbReference>
<accession>A0A078AR11</accession>
<evidence type="ECO:0000313" key="4">
    <source>
        <dbReference type="Proteomes" id="UP000039865"/>
    </source>
</evidence>
<evidence type="ECO:0000259" key="2">
    <source>
        <dbReference type="PROSITE" id="PS50211"/>
    </source>
</evidence>
<gene>
    <name evidence="3" type="primary">Contig8891.g9503</name>
    <name evidence="3" type="ORF">STYLEM_13442</name>
</gene>
<feature type="compositionally biased region" description="Polar residues" evidence="1">
    <location>
        <begin position="229"/>
        <end position="247"/>
    </location>
</feature>
<evidence type="ECO:0000256" key="1">
    <source>
        <dbReference type="SAM" id="MobiDB-lite"/>
    </source>
</evidence>
<dbReference type="GO" id="GO:0031410">
    <property type="term" value="C:cytoplasmic vesicle"/>
    <property type="evidence" value="ECO:0007669"/>
    <property type="project" value="TreeGrafter"/>
</dbReference>